<sequence length="60" mass="7340">MFHSLVIAIQIKIRWFFCSRKSYYWIVAIGKCYKTADLYKFLEIFFQKYIISAINTQKVY</sequence>
<protein>
    <submittedName>
        <fullName evidence="1">Uncharacterized protein</fullName>
    </submittedName>
</protein>
<name>A0A9W4XAG7_9PROT</name>
<proteinExistence type="predicted"/>
<keyword evidence="4" id="KW-1185">Reference proteome</keyword>
<dbReference type="EMBL" id="CAMXCM010000008">
    <property type="protein sequence ID" value="CAI3954910.1"/>
    <property type="molecule type" value="Genomic_DNA"/>
</dbReference>
<dbReference type="Proteomes" id="UP001154259">
    <property type="component" value="Unassembled WGS sequence"/>
</dbReference>
<dbReference type="Proteomes" id="UP001154255">
    <property type="component" value="Unassembled WGS sequence"/>
</dbReference>
<comment type="caution">
    <text evidence="1">The sequence shown here is derived from an EMBL/GenBank/DDBJ whole genome shotgun (WGS) entry which is preliminary data.</text>
</comment>
<dbReference type="EMBL" id="CAMXCS010000008">
    <property type="protein sequence ID" value="CAI3957055.1"/>
    <property type="molecule type" value="Genomic_DNA"/>
</dbReference>
<accession>A0A9W4XAG7</accession>
<dbReference type="AlphaFoldDB" id="A0A9W4XAG7"/>
<evidence type="ECO:0000313" key="4">
    <source>
        <dbReference type="Proteomes" id="UP001154259"/>
    </source>
</evidence>
<gene>
    <name evidence="2" type="ORF">R53529_LOCUS2062</name>
    <name evidence="1" type="ORF">R53530_LOCUS2059</name>
</gene>
<evidence type="ECO:0000313" key="3">
    <source>
        <dbReference type="Proteomes" id="UP001154255"/>
    </source>
</evidence>
<evidence type="ECO:0000313" key="1">
    <source>
        <dbReference type="EMBL" id="CAI3954910.1"/>
    </source>
</evidence>
<organism evidence="1 3">
    <name type="scientific">Commensalibacter communis</name>
    <dbReference type="NCBI Taxonomy" id="2972786"/>
    <lineage>
        <taxon>Bacteria</taxon>
        <taxon>Pseudomonadati</taxon>
        <taxon>Pseudomonadota</taxon>
        <taxon>Alphaproteobacteria</taxon>
        <taxon>Acetobacterales</taxon>
        <taxon>Acetobacteraceae</taxon>
    </lineage>
</organism>
<evidence type="ECO:0000313" key="2">
    <source>
        <dbReference type="EMBL" id="CAI3957055.1"/>
    </source>
</evidence>
<reference evidence="1" key="1">
    <citation type="submission" date="2022-10" db="EMBL/GenBank/DDBJ databases">
        <authorList>
            <person name="Botero Cardona J."/>
        </authorList>
    </citation>
    <scope>NUCLEOTIDE SEQUENCE</scope>
    <source>
        <strain evidence="1">LMG 31819</strain>
        <strain evidence="2">R-53529</strain>
    </source>
</reference>